<evidence type="ECO:0000313" key="1">
    <source>
        <dbReference type="EMBL" id="SEJ69225.1"/>
    </source>
</evidence>
<organism evidence="1 2">
    <name type="scientific">Cyclobacterium xiamenense</name>
    <dbReference type="NCBI Taxonomy" id="1297121"/>
    <lineage>
        <taxon>Bacteria</taxon>
        <taxon>Pseudomonadati</taxon>
        <taxon>Bacteroidota</taxon>
        <taxon>Cytophagia</taxon>
        <taxon>Cytophagales</taxon>
        <taxon>Cyclobacteriaceae</taxon>
        <taxon>Cyclobacterium</taxon>
    </lineage>
</organism>
<name>A0A1H7B738_9BACT</name>
<dbReference type="Proteomes" id="UP000199403">
    <property type="component" value="Unassembled WGS sequence"/>
</dbReference>
<protein>
    <submittedName>
        <fullName evidence="1">Uncharacterized protein</fullName>
    </submittedName>
</protein>
<proteinExistence type="predicted"/>
<sequence length="55" mass="6089">MLLRDGHALGKLKATGLHGKLVGSFIKEDKQEKVGVYQALQEAGLLYEKKDVHNL</sequence>
<dbReference type="AlphaFoldDB" id="A0A1H7B738"/>
<evidence type="ECO:0000313" key="2">
    <source>
        <dbReference type="Proteomes" id="UP000199403"/>
    </source>
</evidence>
<reference evidence="2" key="1">
    <citation type="submission" date="2016-10" db="EMBL/GenBank/DDBJ databases">
        <authorList>
            <person name="Varghese N."/>
            <person name="Submissions S."/>
        </authorList>
    </citation>
    <scope>NUCLEOTIDE SEQUENCE [LARGE SCALE GENOMIC DNA]</scope>
    <source>
        <strain evidence="2">IBRC-M 10761</strain>
    </source>
</reference>
<gene>
    <name evidence="1" type="ORF">SAMN05192553_108145</name>
</gene>
<accession>A0A1H7B738</accession>
<keyword evidence="2" id="KW-1185">Reference proteome</keyword>
<dbReference type="EMBL" id="FNZH01000008">
    <property type="protein sequence ID" value="SEJ69225.1"/>
    <property type="molecule type" value="Genomic_DNA"/>
</dbReference>